<feature type="domain" description="CMP/dCMP-type deaminase" evidence="17">
    <location>
        <begin position="3"/>
        <end position="125"/>
    </location>
</feature>
<evidence type="ECO:0000256" key="2">
    <source>
        <dbReference type="ARBA" id="ARBA00004882"/>
    </source>
</evidence>
<evidence type="ECO:0000256" key="4">
    <source>
        <dbReference type="ARBA" id="ARBA00005259"/>
    </source>
</evidence>
<keyword evidence="12" id="KW-0511">Multifunctional enzyme</keyword>
<comment type="caution">
    <text evidence="18">The sequence shown here is derived from an EMBL/GenBank/DDBJ whole genome shotgun (WGS) entry which is preliminary data.</text>
</comment>
<feature type="binding site" evidence="15">
    <location>
        <position position="198"/>
    </location>
    <ligand>
        <name>NADP(+)</name>
        <dbReference type="ChEBI" id="CHEBI:58349"/>
    </ligand>
</feature>
<dbReference type="InterPro" id="IPR011549">
    <property type="entry name" value="RibD_C"/>
</dbReference>
<dbReference type="InterPro" id="IPR016192">
    <property type="entry name" value="APOBEC/CMP_deaminase_Zn-bd"/>
</dbReference>
<feature type="binding site" evidence="15">
    <location>
        <position position="303"/>
    </location>
    <ligand>
        <name>substrate</name>
    </ligand>
</feature>
<comment type="catalytic activity">
    <reaction evidence="13">
        <text>5-amino-6-(5-phospho-D-ribitylamino)uracil + NADP(+) = 5-amino-6-(5-phospho-D-ribosylamino)uracil + NADPH + H(+)</text>
        <dbReference type="Rhea" id="RHEA:17845"/>
        <dbReference type="ChEBI" id="CHEBI:15378"/>
        <dbReference type="ChEBI" id="CHEBI:57783"/>
        <dbReference type="ChEBI" id="CHEBI:58349"/>
        <dbReference type="ChEBI" id="CHEBI:58421"/>
        <dbReference type="ChEBI" id="CHEBI:58453"/>
        <dbReference type="EC" id="1.1.1.193"/>
    </reaction>
</comment>
<evidence type="ECO:0000259" key="17">
    <source>
        <dbReference type="PROSITE" id="PS51747"/>
    </source>
</evidence>
<keyword evidence="6 13" id="KW-0686">Riboflavin biosynthesis</keyword>
<keyword evidence="10 13" id="KW-0521">NADP</keyword>
<dbReference type="PANTHER" id="PTHR38011">
    <property type="entry name" value="DIHYDROFOLATE REDUCTASE FAMILY PROTEIN (AFU_ORTHOLOGUE AFUA_8G06820)"/>
    <property type="match status" value="1"/>
</dbReference>
<protein>
    <recommendedName>
        <fullName evidence="13">Riboflavin biosynthesis protein RibD</fullName>
    </recommendedName>
    <domain>
        <recommendedName>
            <fullName evidence="13">Diaminohydroxyphosphoribosylaminopyrimidine deaminase</fullName>
            <shortName evidence="13">DRAP deaminase</shortName>
            <ecNumber evidence="13">3.5.4.26</ecNumber>
        </recommendedName>
        <alternativeName>
            <fullName evidence="13">Riboflavin-specific deaminase</fullName>
        </alternativeName>
    </domain>
    <domain>
        <recommendedName>
            <fullName evidence="13">5-amino-6-(5-phosphoribosylamino)uracil reductase</fullName>
            <ecNumber evidence="13">1.1.1.193</ecNumber>
        </recommendedName>
        <alternativeName>
            <fullName evidence="13">HTP reductase</fullName>
        </alternativeName>
    </domain>
</protein>
<sequence length="378" mass="40289">MSSDDFRYMARAIRLADLGRYTTHPNPRVGCVLVKDKRVVGEGIHRRAGEPHAERNALAVAGDQARGATAYVTLEPCCHHGRTPPCSDGLIEAGVSRVVVAMQDPNPKVAGEGIAQLQRAGIQVDLGVMTAEAMALNPGFIKRMTDGVPFVRCKLAMSMDGRTAMANGESKWITGEAARLDVQRLRARSDAIITGIGTVLADDPSMNVRVSAAELPGVGSDDYLLQPLRVVLDPELQMSAEARMLKLTGKTLIVTASEDEKRQYALESAGAEVVVLPHQNGCADLPHLLLELANRGINEVLIESGPTLAGAAVAAGVVDELVLYAAPLLMGSDARGLLNIPALVGMKDCIELEIHDLRMVGRDMRMTLHPVSNSITGS</sequence>
<evidence type="ECO:0000313" key="18">
    <source>
        <dbReference type="EMBL" id="TVT52630.1"/>
    </source>
</evidence>
<evidence type="ECO:0000256" key="14">
    <source>
        <dbReference type="PIRSR" id="PIRSR006769-1"/>
    </source>
</evidence>
<evidence type="ECO:0000256" key="1">
    <source>
        <dbReference type="ARBA" id="ARBA00002151"/>
    </source>
</evidence>
<dbReference type="SUPFAM" id="SSF53597">
    <property type="entry name" value="Dihydrofolate reductase-like"/>
    <property type="match status" value="1"/>
</dbReference>
<feature type="active site" description="Proton donor" evidence="14">
    <location>
        <position position="54"/>
    </location>
</feature>
<feature type="binding site" evidence="15">
    <location>
        <position position="170"/>
    </location>
    <ligand>
        <name>substrate</name>
    </ligand>
</feature>
<dbReference type="NCBIfam" id="TIGR00326">
    <property type="entry name" value="eubact_ribD"/>
    <property type="match status" value="1"/>
</dbReference>
<feature type="binding site" evidence="16">
    <location>
        <position position="52"/>
    </location>
    <ligand>
        <name>Zn(2+)</name>
        <dbReference type="ChEBI" id="CHEBI:29105"/>
        <note>catalytic</note>
    </ligand>
</feature>
<dbReference type="AlphaFoldDB" id="A0A558CV29"/>
<evidence type="ECO:0000256" key="3">
    <source>
        <dbReference type="ARBA" id="ARBA00004910"/>
    </source>
</evidence>
<dbReference type="Pfam" id="PF00383">
    <property type="entry name" value="dCMP_cyt_deam_1"/>
    <property type="match status" value="1"/>
</dbReference>
<dbReference type="GO" id="GO:0008835">
    <property type="term" value="F:diaminohydroxyphosphoribosylaminopyrimidine deaminase activity"/>
    <property type="evidence" value="ECO:0007669"/>
    <property type="project" value="UniProtKB-EC"/>
</dbReference>
<evidence type="ECO:0000256" key="5">
    <source>
        <dbReference type="ARBA" id="ARBA00007417"/>
    </source>
</evidence>
<dbReference type="NCBIfam" id="TIGR00227">
    <property type="entry name" value="ribD_Cterm"/>
    <property type="match status" value="1"/>
</dbReference>
<reference evidence="18 19" key="1">
    <citation type="submission" date="2019-07" db="EMBL/GenBank/DDBJ databases">
        <title>The pathways for chlorine oxyanion respiration interact through the shared metabolite chlorate.</title>
        <authorList>
            <person name="Barnum T.P."/>
            <person name="Cheng Y."/>
            <person name="Hill K.A."/>
            <person name="Lucas L.N."/>
            <person name="Carlson H.K."/>
            <person name="Coates J.D."/>
        </authorList>
    </citation>
    <scope>NUCLEOTIDE SEQUENCE [LARGE SCALE GENOMIC DNA]</scope>
    <source>
        <strain evidence="18">BK-3</strain>
    </source>
</reference>
<keyword evidence="8 13" id="KW-0378">Hydrolase</keyword>
<feature type="binding site" evidence="15">
    <location>
        <position position="186"/>
    </location>
    <ligand>
        <name>substrate</name>
    </ligand>
</feature>
<accession>A0A558CV29</accession>
<evidence type="ECO:0000256" key="8">
    <source>
        <dbReference type="ARBA" id="ARBA00022801"/>
    </source>
</evidence>
<proteinExistence type="inferred from homology"/>
<dbReference type="CDD" id="cd01284">
    <property type="entry name" value="Riboflavin_deaminase-reductase"/>
    <property type="match status" value="1"/>
</dbReference>
<dbReference type="EC" id="1.1.1.193" evidence="13"/>
<dbReference type="GO" id="GO:0009231">
    <property type="term" value="P:riboflavin biosynthetic process"/>
    <property type="evidence" value="ECO:0007669"/>
    <property type="project" value="UniProtKB-UniPathway"/>
</dbReference>
<evidence type="ECO:0000256" key="10">
    <source>
        <dbReference type="ARBA" id="ARBA00022857"/>
    </source>
</evidence>
<dbReference type="InterPro" id="IPR004794">
    <property type="entry name" value="Eubact_RibD"/>
</dbReference>
<dbReference type="GO" id="GO:0008703">
    <property type="term" value="F:5-amino-6-(5-phosphoribosylamino)uracil reductase activity"/>
    <property type="evidence" value="ECO:0007669"/>
    <property type="project" value="UniProtKB-EC"/>
</dbReference>
<comment type="pathway">
    <text evidence="2 13">Cofactor biosynthesis; riboflavin biosynthesis; 5-amino-6-(D-ribitylamino)uracil from GTP: step 2/4.</text>
</comment>
<dbReference type="InterPro" id="IPR016193">
    <property type="entry name" value="Cytidine_deaminase-like"/>
</dbReference>
<feature type="binding site" evidence="15">
    <location>
        <position position="209"/>
    </location>
    <ligand>
        <name>substrate</name>
    </ligand>
</feature>
<comment type="pathway">
    <text evidence="3 13">Cofactor biosynthesis; riboflavin biosynthesis; 5-amino-6-(D-ribitylamino)uracil from GTP: step 3/4.</text>
</comment>
<keyword evidence="9 13" id="KW-0862">Zinc</keyword>
<feature type="binding site" evidence="15">
    <location>
        <position position="202"/>
    </location>
    <ligand>
        <name>NADP(+)</name>
        <dbReference type="ChEBI" id="CHEBI:58349"/>
    </ligand>
</feature>
<dbReference type="PROSITE" id="PS00903">
    <property type="entry name" value="CYT_DCMP_DEAMINASES_1"/>
    <property type="match status" value="1"/>
</dbReference>
<dbReference type="Gene3D" id="3.40.140.10">
    <property type="entry name" value="Cytidine Deaminase, domain 2"/>
    <property type="match status" value="1"/>
</dbReference>
<feature type="binding site" evidence="16">
    <location>
        <position position="86"/>
    </location>
    <ligand>
        <name>Zn(2+)</name>
        <dbReference type="ChEBI" id="CHEBI:29105"/>
        <note>catalytic</note>
    </ligand>
</feature>
<feature type="binding site" evidence="15">
    <location>
        <position position="172"/>
    </location>
    <ligand>
        <name>NADP(+)</name>
        <dbReference type="ChEBI" id="CHEBI:58349"/>
    </ligand>
</feature>
<dbReference type="SUPFAM" id="SSF53927">
    <property type="entry name" value="Cytidine deaminase-like"/>
    <property type="match status" value="1"/>
</dbReference>
<dbReference type="Proteomes" id="UP000317355">
    <property type="component" value="Unassembled WGS sequence"/>
</dbReference>
<comment type="similarity">
    <text evidence="4 13">In the N-terminal section; belongs to the cytidine and deoxycytidylate deaminase family.</text>
</comment>
<evidence type="ECO:0000313" key="19">
    <source>
        <dbReference type="Proteomes" id="UP000317355"/>
    </source>
</evidence>
<dbReference type="InterPro" id="IPR002125">
    <property type="entry name" value="CMP_dCMP_dom"/>
</dbReference>
<feature type="binding site" evidence="15">
    <location>
        <begin position="305"/>
        <end position="311"/>
    </location>
    <ligand>
        <name>NADP(+)</name>
        <dbReference type="ChEBI" id="CHEBI:58349"/>
    </ligand>
</feature>
<dbReference type="EC" id="3.5.4.26" evidence="13"/>
<organism evidence="18 19">
    <name type="scientific">Sedimenticola thiotaurini</name>
    <dbReference type="NCBI Taxonomy" id="1543721"/>
    <lineage>
        <taxon>Bacteria</taxon>
        <taxon>Pseudomonadati</taxon>
        <taxon>Pseudomonadota</taxon>
        <taxon>Gammaproteobacteria</taxon>
        <taxon>Chromatiales</taxon>
        <taxon>Sedimenticolaceae</taxon>
        <taxon>Sedimenticola</taxon>
    </lineage>
</organism>
<comment type="similarity">
    <text evidence="5 13">In the C-terminal section; belongs to the HTP reductase family.</text>
</comment>
<keyword evidence="7 13" id="KW-0479">Metal-binding</keyword>
<dbReference type="GO" id="GO:0008270">
    <property type="term" value="F:zinc ion binding"/>
    <property type="evidence" value="ECO:0007669"/>
    <property type="project" value="InterPro"/>
</dbReference>
<evidence type="ECO:0000256" key="15">
    <source>
        <dbReference type="PIRSR" id="PIRSR006769-2"/>
    </source>
</evidence>
<dbReference type="PROSITE" id="PS51747">
    <property type="entry name" value="CYT_DCMP_DEAMINASES_2"/>
    <property type="match status" value="1"/>
</dbReference>
<dbReference type="Gene3D" id="3.40.430.10">
    <property type="entry name" value="Dihydrofolate Reductase, subunit A"/>
    <property type="match status" value="1"/>
</dbReference>
<dbReference type="FunFam" id="3.40.140.10:FF:000025">
    <property type="entry name" value="Riboflavin biosynthesis protein RibD"/>
    <property type="match status" value="1"/>
</dbReference>
<evidence type="ECO:0000256" key="12">
    <source>
        <dbReference type="ARBA" id="ARBA00023268"/>
    </source>
</evidence>
<comment type="cofactor">
    <cofactor evidence="13 16">
        <name>Zn(2+)</name>
        <dbReference type="ChEBI" id="CHEBI:29105"/>
    </cofactor>
    <text evidence="13 16">Binds 1 zinc ion.</text>
</comment>
<evidence type="ECO:0000256" key="13">
    <source>
        <dbReference type="PIRNR" id="PIRNR006769"/>
    </source>
</evidence>
<dbReference type="GO" id="GO:0050661">
    <property type="term" value="F:NADP binding"/>
    <property type="evidence" value="ECO:0007669"/>
    <property type="project" value="InterPro"/>
</dbReference>
<evidence type="ECO:0000256" key="16">
    <source>
        <dbReference type="PIRSR" id="PIRSR006769-3"/>
    </source>
</evidence>
<evidence type="ECO:0000256" key="7">
    <source>
        <dbReference type="ARBA" id="ARBA00022723"/>
    </source>
</evidence>
<dbReference type="PANTHER" id="PTHR38011:SF7">
    <property type="entry name" value="2,5-DIAMINO-6-RIBOSYLAMINO-4(3H)-PYRIMIDINONE 5'-PHOSPHATE REDUCTASE"/>
    <property type="match status" value="1"/>
</dbReference>
<gene>
    <name evidence="18" type="primary">ribD</name>
    <name evidence="18" type="ORF">FHK82_12935</name>
</gene>
<evidence type="ECO:0000256" key="11">
    <source>
        <dbReference type="ARBA" id="ARBA00023002"/>
    </source>
</evidence>
<dbReference type="EMBL" id="VMRY01000066">
    <property type="protein sequence ID" value="TVT52630.1"/>
    <property type="molecule type" value="Genomic_DNA"/>
</dbReference>
<comment type="catalytic activity">
    <reaction evidence="13">
        <text>2,5-diamino-6-hydroxy-4-(5-phosphoribosylamino)-pyrimidine + H2O + H(+) = 5-amino-6-(5-phospho-D-ribosylamino)uracil + NH4(+)</text>
        <dbReference type="Rhea" id="RHEA:21868"/>
        <dbReference type="ChEBI" id="CHEBI:15377"/>
        <dbReference type="ChEBI" id="CHEBI:15378"/>
        <dbReference type="ChEBI" id="CHEBI:28938"/>
        <dbReference type="ChEBI" id="CHEBI:58453"/>
        <dbReference type="ChEBI" id="CHEBI:58614"/>
        <dbReference type="EC" id="3.5.4.26"/>
    </reaction>
</comment>
<dbReference type="InterPro" id="IPR024072">
    <property type="entry name" value="DHFR-like_dom_sf"/>
</dbReference>
<evidence type="ECO:0000256" key="9">
    <source>
        <dbReference type="ARBA" id="ARBA00022833"/>
    </source>
</evidence>
<dbReference type="Pfam" id="PF01872">
    <property type="entry name" value="RibD_C"/>
    <property type="match status" value="1"/>
</dbReference>
<dbReference type="PIRSF" id="PIRSF006769">
    <property type="entry name" value="RibD"/>
    <property type="match status" value="1"/>
</dbReference>
<dbReference type="InterPro" id="IPR050765">
    <property type="entry name" value="Riboflavin_Biosynth_HTPR"/>
</dbReference>
<dbReference type="InterPro" id="IPR002734">
    <property type="entry name" value="RibDG_C"/>
</dbReference>
<feature type="binding site" evidence="16">
    <location>
        <position position="77"/>
    </location>
    <ligand>
        <name>Zn(2+)</name>
        <dbReference type="ChEBI" id="CHEBI:29105"/>
        <note>catalytic</note>
    </ligand>
</feature>
<keyword evidence="11 13" id="KW-0560">Oxidoreductase</keyword>
<dbReference type="UniPathway" id="UPA00275">
    <property type="reaction ID" value="UER00401"/>
</dbReference>
<feature type="binding site" evidence="15">
    <location>
        <position position="156"/>
    </location>
    <ligand>
        <name>NADP(+)</name>
        <dbReference type="ChEBI" id="CHEBI:58349"/>
    </ligand>
</feature>
<comment type="function">
    <text evidence="1 13">Converts 2,5-diamino-6-(ribosylamino)-4(3h)-pyrimidinone 5'-phosphate into 5-amino-6-(ribosylamino)-2,4(1h,3h)-pyrimidinedione 5'-phosphate.</text>
</comment>
<name>A0A558CV29_9GAMM</name>
<evidence type="ECO:0000256" key="6">
    <source>
        <dbReference type="ARBA" id="ARBA00022619"/>
    </source>
</evidence>